<accession>A0A6J4EAW6</accession>
<reference evidence="2 4" key="1">
    <citation type="submission" date="2020-05" db="EMBL/GenBank/DDBJ databases">
        <title>Characterization of novel class B3 metallo-beta-lactamase from novel Pseudomonas species.</title>
        <authorList>
            <person name="Yamada K."/>
            <person name="Aoki K."/>
            <person name="Ishii Y."/>
        </authorList>
    </citation>
    <scope>NUCLEOTIDE SEQUENCE [LARGE SCALE GENOMIC DNA]</scope>
    <source>
        <strain evidence="2 4">TUM18999</strain>
        <strain evidence="3 5">TUM20286</strain>
    </source>
</reference>
<evidence type="ECO:0000313" key="2">
    <source>
        <dbReference type="EMBL" id="BCG26144.1"/>
    </source>
</evidence>
<dbReference type="KEGG" id="ptw:TUM18999_43350"/>
<dbReference type="EMBL" id="AP023189">
    <property type="protein sequence ID" value="BCG26144.1"/>
    <property type="molecule type" value="Genomic_DNA"/>
</dbReference>
<keyword evidence="1" id="KW-0732">Signal</keyword>
<protein>
    <recommendedName>
        <fullName evidence="6">Lipoprotein</fullName>
    </recommendedName>
</protein>
<sequence>MRKAVLAFIALCCLSACQSPAPGTPPLFETEEQRYVWQMQESLRKLGLAAGDGMLVGSVEILLQIDRDGGIERCQARPFSKPRVEAPPFNPRLEKQLSAMCWDMVLPPIPSSILGDDEGRAILAPLVFPVPSLELLKAQMRYTERFAQDNYLWHTVFKDEAIDSVGRAFFLITPDAEGQRQTCRVTLGPHPNQPNAFHPDEALRQRLEQRCAALKPHDLPFYPSPEAGPNYTVEVRYMPWKKNMTKRWGA</sequence>
<organism evidence="2 4">
    <name type="scientific">Pseudomonas tohonis</name>
    <dbReference type="NCBI Taxonomy" id="2725477"/>
    <lineage>
        <taxon>Bacteria</taxon>
        <taxon>Pseudomonadati</taxon>
        <taxon>Pseudomonadota</taxon>
        <taxon>Gammaproteobacteria</taxon>
        <taxon>Pseudomonadales</taxon>
        <taxon>Pseudomonadaceae</taxon>
        <taxon>Pseudomonas</taxon>
    </lineage>
</organism>
<gene>
    <name evidence="2" type="ORF">TUM18999_43350</name>
    <name evidence="3" type="ORF">TUM20286_08760</name>
</gene>
<evidence type="ECO:0000313" key="3">
    <source>
        <dbReference type="EMBL" id="GJN51124.1"/>
    </source>
</evidence>
<dbReference type="RefSeq" id="WP_173172185.1">
    <property type="nucleotide sequence ID" value="NZ_AP023189.1"/>
</dbReference>
<feature type="signal peptide" evidence="1">
    <location>
        <begin position="1"/>
        <end position="21"/>
    </location>
</feature>
<keyword evidence="5" id="KW-1185">Reference proteome</keyword>
<feature type="chain" id="PRO_5026718983" description="Lipoprotein" evidence="1">
    <location>
        <begin position="22"/>
        <end position="250"/>
    </location>
</feature>
<dbReference type="Proteomes" id="UP001054892">
    <property type="component" value="Unassembled WGS sequence"/>
</dbReference>
<proteinExistence type="predicted"/>
<dbReference type="Proteomes" id="UP000509383">
    <property type="component" value="Chromosome"/>
</dbReference>
<evidence type="ECO:0008006" key="6">
    <source>
        <dbReference type="Google" id="ProtNLM"/>
    </source>
</evidence>
<dbReference type="AlphaFoldDB" id="A0A6J4EAW6"/>
<dbReference type="EMBL" id="BQKM01000001">
    <property type="protein sequence ID" value="GJN51124.1"/>
    <property type="molecule type" value="Genomic_DNA"/>
</dbReference>
<evidence type="ECO:0000313" key="5">
    <source>
        <dbReference type="Proteomes" id="UP001054892"/>
    </source>
</evidence>
<evidence type="ECO:0000313" key="4">
    <source>
        <dbReference type="Proteomes" id="UP000509383"/>
    </source>
</evidence>
<evidence type="ECO:0000256" key="1">
    <source>
        <dbReference type="SAM" id="SignalP"/>
    </source>
</evidence>
<name>A0A6J4EAW6_9PSED</name>